<dbReference type="GO" id="GO:0006351">
    <property type="term" value="P:DNA-templated transcription"/>
    <property type="evidence" value="ECO:0007669"/>
    <property type="project" value="TreeGrafter"/>
</dbReference>
<evidence type="ECO:0000313" key="7">
    <source>
        <dbReference type="Proteomes" id="UP000287798"/>
    </source>
</evidence>
<dbReference type="CDD" id="cd08422">
    <property type="entry name" value="PBP2_CrgA_like"/>
    <property type="match status" value="1"/>
</dbReference>
<proteinExistence type="inferred from homology"/>
<dbReference type="PROSITE" id="PS50931">
    <property type="entry name" value="HTH_LYSR"/>
    <property type="match status" value="1"/>
</dbReference>
<protein>
    <submittedName>
        <fullName evidence="6">LysR family transcriptional regulator</fullName>
    </submittedName>
</protein>
<evidence type="ECO:0000256" key="2">
    <source>
        <dbReference type="ARBA" id="ARBA00023015"/>
    </source>
</evidence>
<evidence type="ECO:0000313" key="6">
    <source>
        <dbReference type="EMBL" id="RRQ20754.1"/>
    </source>
</evidence>
<dbReference type="GO" id="GO:0043565">
    <property type="term" value="F:sequence-specific DNA binding"/>
    <property type="evidence" value="ECO:0007669"/>
    <property type="project" value="TreeGrafter"/>
</dbReference>
<keyword evidence="7" id="KW-1185">Reference proteome</keyword>
<dbReference type="RefSeq" id="WP_125179969.1">
    <property type="nucleotide sequence ID" value="NZ_QZMU01000001.1"/>
</dbReference>
<dbReference type="OrthoDB" id="8885940at2"/>
<dbReference type="Gene3D" id="1.10.10.10">
    <property type="entry name" value="Winged helix-like DNA-binding domain superfamily/Winged helix DNA-binding domain"/>
    <property type="match status" value="1"/>
</dbReference>
<evidence type="ECO:0000259" key="5">
    <source>
        <dbReference type="PROSITE" id="PS50931"/>
    </source>
</evidence>
<dbReference type="Pfam" id="PF03466">
    <property type="entry name" value="LysR_substrate"/>
    <property type="match status" value="1"/>
</dbReference>
<dbReference type="InterPro" id="IPR005119">
    <property type="entry name" value="LysR_subst-bd"/>
</dbReference>
<sequence length="297" mass="32605">MDLNEAAVFVRVVQAGSFSAAARQLGLPTSTVSTRISRLEQRLGVTLLQRTTRRLSLTESGELYYRHAATGLGHLLEAEAAVTAYAGEPRGRLRVTAPADFGDSILVCLLERLRAAYPQINVDLLLTDSYLDLVAEGVDVAIRAGALDDSTLIAKRVGIACWALFASPEYLDDAPPLASPRGLGRHRCLQFTTFGKEQWHLSSRKSRLTLPMAGNLIVNDLGVIRLMTLDGQGIGLLPTYICREDVQAGRLIRVLPKWQARADPVHLVYPRQRFVPPKLRAFVDIAAQVLNELLADE</sequence>
<reference evidence="6 7" key="1">
    <citation type="journal article" date="2010" name="Int. J. Syst. Evol. Microbiol.">
        <title>Thiohalobacter thiocyanaticus gen. nov., sp. nov., a moderately halophilic, sulfur-oxidizing gammaproteobacterium from hypersaline lakes, that utilizes thiocyanate.</title>
        <authorList>
            <person name="Sorokin D.Y."/>
            <person name="Kovaleva O.L."/>
            <person name="Tourova T.P."/>
            <person name="Muyzer G."/>
        </authorList>
    </citation>
    <scope>NUCLEOTIDE SEQUENCE [LARGE SCALE GENOMIC DNA]</scope>
    <source>
        <strain evidence="6 7">Hrh1</strain>
    </source>
</reference>
<dbReference type="PANTHER" id="PTHR30537">
    <property type="entry name" value="HTH-TYPE TRANSCRIPTIONAL REGULATOR"/>
    <property type="match status" value="1"/>
</dbReference>
<keyword evidence="2" id="KW-0805">Transcription regulation</keyword>
<organism evidence="6 7">
    <name type="scientific">Thiohalobacter thiocyanaticus</name>
    <dbReference type="NCBI Taxonomy" id="585455"/>
    <lineage>
        <taxon>Bacteria</taxon>
        <taxon>Pseudomonadati</taxon>
        <taxon>Pseudomonadota</taxon>
        <taxon>Gammaproteobacteria</taxon>
        <taxon>Thiohalobacterales</taxon>
        <taxon>Thiohalobacteraceae</taxon>
        <taxon>Thiohalobacter</taxon>
    </lineage>
</organism>
<dbReference type="InterPro" id="IPR036390">
    <property type="entry name" value="WH_DNA-bd_sf"/>
</dbReference>
<evidence type="ECO:0000256" key="4">
    <source>
        <dbReference type="ARBA" id="ARBA00023163"/>
    </source>
</evidence>
<comment type="similarity">
    <text evidence="1">Belongs to the LysR transcriptional regulatory family.</text>
</comment>
<dbReference type="SUPFAM" id="SSF53850">
    <property type="entry name" value="Periplasmic binding protein-like II"/>
    <property type="match status" value="1"/>
</dbReference>
<keyword evidence="3" id="KW-0238">DNA-binding</keyword>
<comment type="caution">
    <text evidence="6">The sequence shown here is derived from an EMBL/GenBank/DDBJ whole genome shotgun (WGS) entry which is preliminary data.</text>
</comment>
<dbReference type="AlphaFoldDB" id="A0A426QG84"/>
<dbReference type="SUPFAM" id="SSF46785">
    <property type="entry name" value="Winged helix' DNA-binding domain"/>
    <property type="match status" value="1"/>
</dbReference>
<gene>
    <name evidence="6" type="ORF">D6C00_01335</name>
</gene>
<dbReference type="InterPro" id="IPR000847">
    <property type="entry name" value="LysR_HTH_N"/>
</dbReference>
<feature type="domain" description="HTH lysR-type" evidence="5">
    <location>
        <begin position="1"/>
        <end position="58"/>
    </location>
</feature>
<evidence type="ECO:0000256" key="1">
    <source>
        <dbReference type="ARBA" id="ARBA00009437"/>
    </source>
</evidence>
<dbReference type="Pfam" id="PF00126">
    <property type="entry name" value="HTH_1"/>
    <property type="match status" value="1"/>
</dbReference>
<dbReference type="InterPro" id="IPR036388">
    <property type="entry name" value="WH-like_DNA-bd_sf"/>
</dbReference>
<dbReference type="GO" id="GO:0003700">
    <property type="term" value="F:DNA-binding transcription factor activity"/>
    <property type="evidence" value="ECO:0007669"/>
    <property type="project" value="InterPro"/>
</dbReference>
<dbReference type="Proteomes" id="UP000287798">
    <property type="component" value="Unassembled WGS sequence"/>
</dbReference>
<dbReference type="EMBL" id="QZMU01000001">
    <property type="protein sequence ID" value="RRQ20754.1"/>
    <property type="molecule type" value="Genomic_DNA"/>
</dbReference>
<accession>A0A426QG84</accession>
<dbReference type="FunFam" id="1.10.10.10:FF:000001">
    <property type="entry name" value="LysR family transcriptional regulator"/>
    <property type="match status" value="1"/>
</dbReference>
<dbReference type="InterPro" id="IPR058163">
    <property type="entry name" value="LysR-type_TF_proteobact-type"/>
</dbReference>
<evidence type="ECO:0000256" key="3">
    <source>
        <dbReference type="ARBA" id="ARBA00023125"/>
    </source>
</evidence>
<name>A0A426QG84_9GAMM</name>
<keyword evidence="4" id="KW-0804">Transcription</keyword>
<dbReference type="PANTHER" id="PTHR30537:SF5">
    <property type="entry name" value="HTH-TYPE TRANSCRIPTIONAL ACTIVATOR TTDR-RELATED"/>
    <property type="match status" value="1"/>
</dbReference>
<dbReference type="Gene3D" id="3.40.190.290">
    <property type="match status" value="1"/>
</dbReference>